<protein>
    <submittedName>
        <fullName evidence="2">Uncharacterized protein</fullName>
    </submittedName>
</protein>
<accession>A0A0B2VRW8</accession>
<proteinExistence type="predicted"/>
<keyword evidence="1" id="KW-0472">Membrane</keyword>
<dbReference type="Proteomes" id="UP000031036">
    <property type="component" value="Unassembled WGS sequence"/>
</dbReference>
<reference evidence="3" key="2">
    <citation type="submission" date="2018-11" db="EMBL/GenBank/DDBJ databases">
        <authorList>
            <consortium name="Pathogen Informatics"/>
        </authorList>
    </citation>
    <scope>NUCLEOTIDE SEQUENCE [LARGE SCALE GENOMIC DNA]</scope>
</reference>
<dbReference type="OrthoDB" id="5778031at2759"/>
<keyword evidence="1" id="KW-1133">Transmembrane helix</keyword>
<dbReference type="OMA" id="HSIRCAT"/>
<evidence type="ECO:0000313" key="3">
    <source>
        <dbReference type="EMBL" id="VDM43715.1"/>
    </source>
</evidence>
<keyword evidence="4" id="KW-1185">Reference proteome</keyword>
<name>A0A0B2VRW8_TOXCA</name>
<sequence>MFLAKRTIPRTVSIMRTSSRGAAVQSAQIPTGTGKVPPTLEEFDPLNPGEWQLGASGKILPRLPEGTKCGKLVMGKYGLYDPKLRKQVELYSQALQNGAKSEEARPFDRRLSMAAKLIAGTSFIIALWNLFVLFHGKLIWPYAHHKAPGQA</sequence>
<dbReference type="STRING" id="6265.A0A0B2VRW8"/>
<evidence type="ECO:0000313" key="2">
    <source>
        <dbReference type="EMBL" id="KHN84147.1"/>
    </source>
</evidence>
<dbReference type="EMBL" id="JPKZ01001066">
    <property type="protein sequence ID" value="KHN84147.1"/>
    <property type="molecule type" value="Genomic_DNA"/>
</dbReference>
<dbReference type="AlphaFoldDB" id="A0A0B2VRW8"/>
<keyword evidence="1" id="KW-0812">Transmembrane</keyword>
<feature type="transmembrane region" description="Helical" evidence="1">
    <location>
        <begin position="114"/>
        <end position="134"/>
    </location>
</feature>
<evidence type="ECO:0000256" key="1">
    <source>
        <dbReference type="SAM" id="Phobius"/>
    </source>
</evidence>
<dbReference type="EMBL" id="UYWY01021245">
    <property type="protein sequence ID" value="VDM43715.1"/>
    <property type="molecule type" value="Genomic_DNA"/>
</dbReference>
<gene>
    <name evidence="2" type="ORF">Tcan_04651</name>
    <name evidence="3" type="ORF">TCNE_LOCUS12394</name>
</gene>
<organism evidence="2 4">
    <name type="scientific">Toxocara canis</name>
    <name type="common">Canine roundworm</name>
    <dbReference type="NCBI Taxonomy" id="6265"/>
    <lineage>
        <taxon>Eukaryota</taxon>
        <taxon>Metazoa</taxon>
        <taxon>Ecdysozoa</taxon>
        <taxon>Nematoda</taxon>
        <taxon>Chromadorea</taxon>
        <taxon>Rhabditida</taxon>
        <taxon>Spirurina</taxon>
        <taxon>Ascaridomorpha</taxon>
        <taxon>Ascaridoidea</taxon>
        <taxon>Toxocaridae</taxon>
        <taxon>Toxocara</taxon>
    </lineage>
</organism>
<reference evidence="2 4" key="1">
    <citation type="submission" date="2014-11" db="EMBL/GenBank/DDBJ databases">
        <title>Genetic blueprint of the zoonotic pathogen Toxocara canis.</title>
        <authorList>
            <person name="Zhu X.-Q."/>
            <person name="Korhonen P.K."/>
            <person name="Cai H."/>
            <person name="Young N.D."/>
            <person name="Nejsum P."/>
            <person name="von Samson-Himmelstjerna G."/>
            <person name="Boag P.R."/>
            <person name="Tan P."/>
            <person name="Li Q."/>
            <person name="Min J."/>
            <person name="Yang Y."/>
            <person name="Wang X."/>
            <person name="Fang X."/>
            <person name="Hall R.S."/>
            <person name="Hofmann A."/>
            <person name="Sternberg P.W."/>
            <person name="Jex A.R."/>
            <person name="Gasser R.B."/>
        </authorList>
    </citation>
    <scope>NUCLEOTIDE SEQUENCE [LARGE SCALE GENOMIC DNA]</scope>
    <source>
        <strain evidence="2">PN_DK_2014</strain>
    </source>
</reference>
<evidence type="ECO:0000313" key="4">
    <source>
        <dbReference type="Proteomes" id="UP000031036"/>
    </source>
</evidence>